<dbReference type="RefSeq" id="WP_020510432.1">
    <property type="nucleotide sequence ID" value="NZ_JBIAZU010000002.1"/>
</dbReference>
<comment type="caution">
    <text evidence="5">The sequence shown here is derived from an EMBL/GenBank/DDBJ whole genome shotgun (WGS) entry which is preliminary data.</text>
</comment>
<dbReference type="GO" id="GO:0016491">
    <property type="term" value="F:oxidoreductase activity"/>
    <property type="evidence" value="ECO:0007669"/>
    <property type="project" value="UniProtKB-KW"/>
</dbReference>
<dbReference type="InterPro" id="IPR010061">
    <property type="entry name" value="MeMal-semiAld_DH"/>
</dbReference>
<dbReference type="InterPro" id="IPR015590">
    <property type="entry name" value="Aldehyde_DH_dom"/>
</dbReference>
<keyword evidence="3" id="KW-0520">NAD</keyword>
<sequence>MSTIEHWIGGEFTAGRSTRKGPVFNPATGEQQHEVVLAAPADVDAAVAVARAAFEEWSQASLSRRAKVLFGFRELVNARVKDLAEIISDEHGKVLSDAAGEVQRGLEVIEFACGIPSLLKGSYSDQASTGVDVFSFREPLGVCAGITPFNFPAMVPMWMHPVAIACGNTFVLKPSERDPSASNYVARLWQEAGLPDGVFNVVHGDKEAVDAILRHPDIAAVSFVGSTPIARYIHEQASATGKRVQALGGAKNHAIVLPDADLDFAAQHLTAAAFGSAGERCMAISAAVAVGAAGDALMDLVSRKAAEVVVGPGRDPRSEMGPVVTAAARDRIESLIGSGEQQGAKLLVDGRGLRVPGHENGFFVGPTVIDQVQPTMDVYTEEIFGPVLSVVRADDVDAAIDLINSNPYGNGTAIFTSSGEAARRFQRGVHVGMIGINVPIPVPMAYYSFGGWKDSLFGDKHIHGPEGVSFYTRGKVVTSRWPHVSHASGASLHFPTAS</sequence>
<dbReference type="InterPro" id="IPR016163">
    <property type="entry name" value="Ald_DH_C"/>
</dbReference>
<reference evidence="5 6" key="1">
    <citation type="submission" date="2024-10" db="EMBL/GenBank/DDBJ databases">
        <title>The Natural Products Discovery Center: Release of the First 8490 Sequenced Strains for Exploring Actinobacteria Biosynthetic Diversity.</title>
        <authorList>
            <person name="Kalkreuter E."/>
            <person name="Kautsar S.A."/>
            <person name="Yang D."/>
            <person name="Bader C.D."/>
            <person name="Teijaro C.N."/>
            <person name="Fluegel L."/>
            <person name="Davis C.M."/>
            <person name="Simpson J.R."/>
            <person name="Lauterbach L."/>
            <person name="Steele A.D."/>
            <person name="Gui C."/>
            <person name="Meng S."/>
            <person name="Li G."/>
            <person name="Viehrig K."/>
            <person name="Ye F."/>
            <person name="Su P."/>
            <person name="Kiefer A.F."/>
            <person name="Nichols A."/>
            <person name="Cepeda A.J."/>
            <person name="Yan W."/>
            <person name="Fan B."/>
            <person name="Jiang Y."/>
            <person name="Adhikari A."/>
            <person name="Zheng C.-J."/>
            <person name="Schuster L."/>
            <person name="Cowan T.M."/>
            <person name="Smanski M.J."/>
            <person name="Chevrette M.G."/>
            <person name="De Carvalho L.P.S."/>
            <person name="Shen B."/>
        </authorList>
    </citation>
    <scope>NUCLEOTIDE SEQUENCE [LARGE SCALE GENOMIC DNA]</scope>
    <source>
        <strain evidence="5 6">NPDC000087</strain>
    </source>
</reference>
<feature type="domain" description="Aldehyde dehydrogenase" evidence="4">
    <location>
        <begin position="14"/>
        <end position="477"/>
    </location>
</feature>
<dbReference type="InterPro" id="IPR016160">
    <property type="entry name" value="Ald_DH_CS_CYS"/>
</dbReference>
<dbReference type="SUPFAM" id="SSF53720">
    <property type="entry name" value="ALDH-like"/>
    <property type="match status" value="1"/>
</dbReference>
<dbReference type="InterPro" id="IPR016162">
    <property type="entry name" value="Ald_DH_N"/>
</dbReference>
<evidence type="ECO:0000259" key="4">
    <source>
        <dbReference type="Pfam" id="PF00171"/>
    </source>
</evidence>
<keyword evidence="2 5" id="KW-0560">Oxidoreductase</keyword>
<evidence type="ECO:0000313" key="5">
    <source>
        <dbReference type="EMBL" id="MFF5290577.1"/>
    </source>
</evidence>
<dbReference type="Proteomes" id="UP001602245">
    <property type="component" value="Unassembled WGS sequence"/>
</dbReference>
<dbReference type="EMBL" id="JBIAZU010000002">
    <property type="protein sequence ID" value="MFF5290577.1"/>
    <property type="molecule type" value="Genomic_DNA"/>
</dbReference>
<keyword evidence="6" id="KW-1185">Reference proteome</keyword>
<dbReference type="PROSITE" id="PS00070">
    <property type="entry name" value="ALDEHYDE_DEHYDR_CYS"/>
    <property type="match status" value="1"/>
</dbReference>
<evidence type="ECO:0000313" key="6">
    <source>
        <dbReference type="Proteomes" id="UP001602245"/>
    </source>
</evidence>
<dbReference type="EC" id="1.2.1.27" evidence="1"/>
<dbReference type="NCBIfam" id="TIGR01722">
    <property type="entry name" value="MMSDH"/>
    <property type="match status" value="1"/>
</dbReference>
<dbReference type="InterPro" id="IPR016161">
    <property type="entry name" value="Ald_DH/histidinol_DH"/>
</dbReference>
<dbReference type="Gene3D" id="3.40.605.10">
    <property type="entry name" value="Aldehyde Dehydrogenase, Chain A, domain 1"/>
    <property type="match status" value="1"/>
</dbReference>
<dbReference type="Pfam" id="PF00171">
    <property type="entry name" value="Aldedh"/>
    <property type="match status" value="1"/>
</dbReference>
<dbReference type="CDD" id="cd07085">
    <property type="entry name" value="ALDH_F6_MMSDH"/>
    <property type="match status" value="1"/>
</dbReference>
<gene>
    <name evidence="5" type="ORF">ACFY35_14120</name>
</gene>
<dbReference type="PANTHER" id="PTHR43866">
    <property type="entry name" value="MALONATE-SEMIALDEHYDE DEHYDROGENASE"/>
    <property type="match status" value="1"/>
</dbReference>
<dbReference type="PANTHER" id="PTHR43866:SF4">
    <property type="entry name" value="MALONATE-SEMIALDEHYDE DEHYDROGENASE"/>
    <property type="match status" value="1"/>
</dbReference>
<evidence type="ECO:0000256" key="2">
    <source>
        <dbReference type="ARBA" id="ARBA00023002"/>
    </source>
</evidence>
<evidence type="ECO:0000256" key="3">
    <source>
        <dbReference type="ARBA" id="ARBA00023027"/>
    </source>
</evidence>
<organism evidence="5 6">
    <name type="scientific">Paractinoplanes globisporus</name>
    <dbReference type="NCBI Taxonomy" id="113565"/>
    <lineage>
        <taxon>Bacteria</taxon>
        <taxon>Bacillati</taxon>
        <taxon>Actinomycetota</taxon>
        <taxon>Actinomycetes</taxon>
        <taxon>Micromonosporales</taxon>
        <taxon>Micromonosporaceae</taxon>
        <taxon>Paractinoplanes</taxon>
    </lineage>
</organism>
<dbReference type="Gene3D" id="3.40.309.10">
    <property type="entry name" value="Aldehyde Dehydrogenase, Chain A, domain 2"/>
    <property type="match status" value="1"/>
</dbReference>
<accession>A0ABW6WB86</accession>
<evidence type="ECO:0000256" key="1">
    <source>
        <dbReference type="ARBA" id="ARBA00013048"/>
    </source>
</evidence>
<protein>
    <recommendedName>
        <fullName evidence="1">methylmalonate-semialdehyde dehydrogenase (CoA acylating)</fullName>
        <ecNumber evidence="1">1.2.1.27</ecNumber>
    </recommendedName>
</protein>
<name>A0ABW6WB86_9ACTN</name>
<proteinExistence type="predicted"/>